<dbReference type="EMBL" id="BMAO01035692">
    <property type="protein sequence ID" value="GFR05298.1"/>
    <property type="molecule type" value="Genomic_DNA"/>
</dbReference>
<name>A0A8X6GJU5_TRICU</name>
<protein>
    <submittedName>
        <fullName evidence="1">Uncharacterized protein</fullName>
    </submittedName>
</protein>
<dbReference type="Proteomes" id="UP000887116">
    <property type="component" value="Unassembled WGS sequence"/>
</dbReference>
<dbReference type="OrthoDB" id="10351459at2759"/>
<comment type="caution">
    <text evidence="1">The sequence shown here is derived from an EMBL/GenBank/DDBJ whole genome shotgun (WGS) entry which is preliminary data.</text>
</comment>
<gene>
    <name evidence="1" type="ORF">TNCT_619101</name>
</gene>
<accession>A0A8X6GJU5</accession>
<proteinExistence type="predicted"/>
<organism evidence="1 2">
    <name type="scientific">Trichonephila clavata</name>
    <name type="common">Joro spider</name>
    <name type="synonym">Nephila clavata</name>
    <dbReference type="NCBI Taxonomy" id="2740835"/>
    <lineage>
        <taxon>Eukaryota</taxon>
        <taxon>Metazoa</taxon>
        <taxon>Ecdysozoa</taxon>
        <taxon>Arthropoda</taxon>
        <taxon>Chelicerata</taxon>
        <taxon>Arachnida</taxon>
        <taxon>Araneae</taxon>
        <taxon>Araneomorphae</taxon>
        <taxon>Entelegynae</taxon>
        <taxon>Araneoidea</taxon>
        <taxon>Nephilidae</taxon>
        <taxon>Trichonephila</taxon>
    </lineage>
</organism>
<reference evidence="1" key="1">
    <citation type="submission" date="2020-07" db="EMBL/GenBank/DDBJ databases">
        <title>Multicomponent nature underlies the extraordinary mechanical properties of spider dragline silk.</title>
        <authorList>
            <person name="Kono N."/>
            <person name="Nakamura H."/>
            <person name="Mori M."/>
            <person name="Yoshida Y."/>
            <person name="Ohtoshi R."/>
            <person name="Malay A.D."/>
            <person name="Moran D.A.P."/>
            <person name="Tomita M."/>
            <person name="Numata K."/>
            <person name="Arakawa K."/>
        </authorList>
    </citation>
    <scope>NUCLEOTIDE SEQUENCE</scope>
</reference>
<keyword evidence="2" id="KW-1185">Reference proteome</keyword>
<evidence type="ECO:0000313" key="1">
    <source>
        <dbReference type="EMBL" id="GFR05298.1"/>
    </source>
</evidence>
<dbReference type="AlphaFoldDB" id="A0A8X6GJU5"/>
<evidence type="ECO:0000313" key="2">
    <source>
        <dbReference type="Proteomes" id="UP000887116"/>
    </source>
</evidence>
<sequence length="71" mass="8084">MAISSGCALWKMQVDFPDIRERRLQFGSSLVDDIRASKSPNESPFPEGRGFIDEVRRELEKQKGTKRGLIC</sequence>